<keyword evidence="1" id="KW-1133">Transmembrane helix</keyword>
<organism evidence="2 3">
    <name type="scientific">Sinosporangium siamense</name>
    <dbReference type="NCBI Taxonomy" id="1367973"/>
    <lineage>
        <taxon>Bacteria</taxon>
        <taxon>Bacillati</taxon>
        <taxon>Actinomycetota</taxon>
        <taxon>Actinomycetes</taxon>
        <taxon>Streptosporangiales</taxon>
        <taxon>Streptosporangiaceae</taxon>
        <taxon>Sinosporangium</taxon>
    </lineage>
</organism>
<dbReference type="EMBL" id="BOOW01000001">
    <property type="protein sequence ID" value="GII89803.1"/>
    <property type="molecule type" value="Genomic_DNA"/>
</dbReference>
<name>A0A919R9G6_9ACTN</name>
<sequence>MSGNAGGGSHGGSPKSWLAVITILVGSTLSGVALTIGPNWVLVWAGVGICAIGGVLALLFDIMSDVIVDKPRVPLAEAHPMAKRMH</sequence>
<gene>
    <name evidence="2" type="ORF">Ssi02_00340</name>
</gene>
<dbReference type="NCBIfam" id="NF041681">
    <property type="entry name" value="HGxxPAAW"/>
    <property type="match status" value="1"/>
</dbReference>
<dbReference type="Proteomes" id="UP000606172">
    <property type="component" value="Unassembled WGS sequence"/>
</dbReference>
<evidence type="ECO:0000256" key="1">
    <source>
        <dbReference type="SAM" id="Phobius"/>
    </source>
</evidence>
<feature type="transmembrane region" description="Helical" evidence="1">
    <location>
        <begin position="42"/>
        <end position="62"/>
    </location>
</feature>
<protein>
    <submittedName>
        <fullName evidence="2">Uncharacterized protein</fullName>
    </submittedName>
</protein>
<keyword evidence="1" id="KW-0472">Membrane</keyword>
<comment type="caution">
    <text evidence="2">The sequence shown here is derived from an EMBL/GenBank/DDBJ whole genome shotgun (WGS) entry which is preliminary data.</text>
</comment>
<evidence type="ECO:0000313" key="2">
    <source>
        <dbReference type="EMBL" id="GII89803.1"/>
    </source>
</evidence>
<reference evidence="2" key="1">
    <citation type="submission" date="2021-01" db="EMBL/GenBank/DDBJ databases">
        <title>Whole genome shotgun sequence of Sinosporangium siamense NBRC 109515.</title>
        <authorList>
            <person name="Komaki H."/>
            <person name="Tamura T."/>
        </authorList>
    </citation>
    <scope>NUCLEOTIDE SEQUENCE</scope>
    <source>
        <strain evidence="2">NBRC 109515</strain>
    </source>
</reference>
<accession>A0A919R9G6</accession>
<dbReference type="AlphaFoldDB" id="A0A919R9G6"/>
<keyword evidence="1" id="KW-0812">Transmembrane</keyword>
<proteinExistence type="predicted"/>
<feature type="transmembrane region" description="Helical" evidence="1">
    <location>
        <begin position="17"/>
        <end position="36"/>
    </location>
</feature>
<keyword evidence="3" id="KW-1185">Reference proteome</keyword>
<evidence type="ECO:0000313" key="3">
    <source>
        <dbReference type="Proteomes" id="UP000606172"/>
    </source>
</evidence>
<dbReference type="RefSeq" id="WP_204019598.1">
    <property type="nucleotide sequence ID" value="NZ_BOOW01000001.1"/>
</dbReference>